<evidence type="ECO:0008006" key="3">
    <source>
        <dbReference type="Google" id="ProtNLM"/>
    </source>
</evidence>
<evidence type="ECO:0000313" key="1">
    <source>
        <dbReference type="EMBL" id="CBE69587.1"/>
    </source>
</evidence>
<name>D5MJK2_METO1</name>
<dbReference type="AlphaFoldDB" id="D5MJK2"/>
<sequence length="148" mass="16386">MEVQQDFRDLLELLNKNDVEYIIVGAYALGFHGAPRYTGDLDVFAKPEPINAKNIMRALHAFGFGSVGLTEADFEQEGRVVQLGFPPVRVDIITSITGVSWEQARSGRVQGQFGDLPVHYIGREDLIANKRALGRKKDLADLEAIGED</sequence>
<reference evidence="1 2" key="1">
    <citation type="journal article" date="2010" name="Nature">
        <title>Nitrite-driven anaerobic methane oxidation by oxygenic bacteria.</title>
        <authorList>
            <person name="Ettwig K.F."/>
            <person name="Butler M.K."/>
            <person name="Le Paslier D."/>
            <person name="Pelletier E."/>
            <person name="Mangenot S."/>
            <person name="Kuypers M.M.M."/>
            <person name="Schreiber F."/>
            <person name="Dutilh B.E."/>
            <person name="Zedelius J."/>
            <person name="de Beer D."/>
            <person name="Gloerich J."/>
            <person name="Wessels H.J.C.T."/>
            <person name="van Allen T."/>
            <person name="Luesken F."/>
            <person name="Wu M."/>
            <person name="van de Pas-Schoonen K.T."/>
            <person name="Op den Camp H.J.M."/>
            <person name="Janssen-Megens E.M."/>
            <person name="Francoijs K-J."/>
            <person name="Stunnenberg H."/>
            <person name="Weissenbach J."/>
            <person name="Jetten M.S.M."/>
            <person name="Strous M."/>
        </authorList>
    </citation>
    <scope>NUCLEOTIDE SEQUENCE [LARGE SCALE GENOMIC DNA]</scope>
</reference>
<organism evidence="1 2">
    <name type="scientific">Methylomirabilis oxygeniifera</name>
    <dbReference type="NCBI Taxonomy" id="671143"/>
    <lineage>
        <taxon>Bacteria</taxon>
        <taxon>Candidatus Methylomirabilota</taxon>
        <taxon>Candidatus Methylomirabilia</taxon>
        <taxon>Candidatus Methylomirabilales</taxon>
        <taxon>Candidatus Methylomirabilaceae</taxon>
        <taxon>Candidatus Methylomirabilis</taxon>
    </lineage>
</organism>
<dbReference type="InterPro" id="IPR043519">
    <property type="entry name" value="NT_sf"/>
</dbReference>
<gene>
    <name evidence="1" type="ORF">DAMO_2514</name>
</gene>
<protein>
    <recommendedName>
        <fullName evidence="3">Nucleotidyltransferase family protein</fullName>
    </recommendedName>
</protein>
<dbReference type="eggNOG" id="COG4914">
    <property type="taxonomic scope" value="Bacteria"/>
</dbReference>
<proteinExistence type="predicted"/>
<dbReference type="HOGENOM" id="CLU_120522_2_0_0"/>
<dbReference type="SUPFAM" id="SSF81301">
    <property type="entry name" value="Nucleotidyltransferase"/>
    <property type="match status" value="1"/>
</dbReference>
<dbReference type="KEGG" id="mox:DAMO_2514"/>
<dbReference type="Gene3D" id="3.30.460.40">
    <property type="match status" value="1"/>
</dbReference>
<dbReference type="STRING" id="671143.DAMO_2514"/>
<dbReference type="PATRIC" id="fig|671143.5.peg.2206"/>
<dbReference type="EMBL" id="FP565575">
    <property type="protein sequence ID" value="CBE69587.1"/>
    <property type="molecule type" value="Genomic_DNA"/>
</dbReference>
<dbReference type="Proteomes" id="UP000006898">
    <property type="component" value="Chromosome"/>
</dbReference>
<accession>D5MJK2</accession>
<evidence type="ECO:0000313" key="2">
    <source>
        <dbReference type="Proteomes" id="UP000006898"/>
    </source>
</evidence>